<protein>
    <submittedName>
        <fullName evidence="1">Uncharacterized protein</fullName>
    </submittedName>
</protein>
<reference evidence="1" key="1">
    <citation type="journal article" date="2023" name="Mol. Phylogenet. Evol.">
        <title>Genome-scale phylogeny and comparative genomics of the fungal order Sordariales.</title>
        <authorList>
            <person name="Hensen N."/>
            <person name="Bonometti L."/>
            <person name="Westerberg I."/>
            <person name="Brannstrom I.O."/>
            <person name="Guillou S."/>
            <person name="Cros-Aarteil S."/>
            <person name="Calhoun S."/>
            <person name="Haridas S."/>
            <person name="Kuo A."/>
            <person name="Mondo S."/>
            <person name="Pangilinan J."/>
            <person name="Riley R."/>
            <person name="LaButti K."/>
            <person name="Andreopoulos B."/>
            <person name="Lipzen A."/>
            <person name="Chen C."/>
            <person name="Yan M."/>
            <person name="Daum C."/>
            <person name="Ng V."/>
            <person name="Clum A."/>
            <person name="Steindorff A."/>
            <person name="Ohm R.A."/>
            <person name="Martin F."/>
            <person name="Silar P."/>
            <person name="Natvig D.O."/>
            <person name="Lalanne C."/>
            <person name="Gautier V."/>
            <person name="Ament-Velasquez S.L."/>
            <person name="Kruys A."/>
            <person name="Hutchinson M.I."/>
            <person name="Powell A.J."/>
            <person name="Barry K."/>
            <person name="Miller A.N."/>
            <person name="Grigoriev I.V."/>
            <person name="Debuchy R."/>
            <person name="Gladieux P."/>
            <person name="Hiltunen Thoren M."/>
            <person name="Johannesson H."/>
        </authorList>
    </citation>
    <scope>NUCLEOTIDE SEQUENCE</scope>
    <source>
        <strain evidence="1">CBS 757.83</strain>
    </source>
</reference>
<organism evidence="1 2">
    <name type="scientific">Parathielavia hyrcaniae</name>
    <dbReference type="NCBI Taxonomy" id="113614"/>
    <lineage>
        <taxon>Eukaryota</taxon>
        <taxon>Fungi</taxon>
        <taxon>Dikarya</taxon>
        <taxon>Ascomycota</taxon>
        <taxon>Pezizomycotina</taxon>
        <taxon>Sordariomycetes</taxon>
        <taxon>Sordariomycetidae</taxon>
        <taxon>Sordariales</taxon>
        <taxon>Chaetomiaceae</taxon>
        <taxon>Parathielavia</taxon>
    </lineage>
</organism>
<dbReference type="Proteomes" id="UP001305647">
    <property type="component" value="Unassembled WGS sequence"/>
</dbReference>
<dbReference type="AlphaFoldDB" id="A0AAN6PZN6"/>
<comment type="caution">
    <text evidence="1">The sequence shown here is derived from an EMBL/GenBank/DDBJ whole genome shotgun (WGS) entry which is preliminary data.</text>
</comment>
<keyword evidence="2" id="KW-1185">Reference proteome</keyword>
<name>A0AAN6PZN6_9PEZI</name>
<sequence length="111" mass="12673">MIESQESVQGSHMMHPVVHRWASHIQNGAGKREILRLAVIVVGSSVPSSTSKDYWVVQRRLLPHAERCLWWIGEMYKAGRAFDDTRAIDAMQMLGLLYVDQGRLTEAESMY</sequence>
<dbReference type="EMBL" id="MU863639">
    <property type="protein sequence ID" value="KAK4100763.1"/>
    <property type="molecule type" value="Genomic_DNA"/>
</dbReference>
<reference evidence="1" key="2">
    <citation type="submission" date="2023-05" db="EMBL/GenBank/DDBJ databases">
        <authorList>
            <consortium name="Lawrence Berkeley National Laboratory"/>
            <person name="Steindorff A."/>
            <person name="Hensen N."/>
            <person name="Bonometti L."/>
            <person name="Westerberg I."/>
            <person name="Brannstrom I.O."/>
            <person name="Guillou S."/>
            <person name="Cros-Aarteil S."/>
            <person name="Calhoun S."/>
            <person name="Haridas S."/>
            <person name="Kuo A."/>
            <person name="Mondo S."/>
            <person name="Pangilinan J."/>
            <person name="Riley R."/>
            <person name="Labutti K."/>
            <person name="Andreopoulos B."/>
            <person name="Lipzen A."/>
            <person name="Chen C."/>
            <person name="Yanf M."/>
            <person name="Daum C."/>
            <person name="Ng V."/>
            <person name="Clum A."/>
            <person name="Ohm R."/>
            <person name="Martin F."/>
            <person name="Silar P."/>
            <person name="Natvig D."/>
            <person name="Lalanne C."/>
            <person name="Gautier V."/>
            <person name="Ament-Velasquez S.L."/>
            <person name="Kruys A."/>
            <person name="Hutchinson M.I."/>
            <person name="Powell A.J."/>
            <person name="Barry K."/>
            <person name="Miller A.N."/>
            <person name="Grigoriev I.V."/>
            <person name="Debuchy R."/>
            <person name="Gladieux P."/>
            <person name="Thoren M.H."/>
            <person name="Johannesson H."/>
        </authorList>
    </citation>
    <scope>NUCLEOTIDE SEQUENCE</scope>
    <source>
        <strain evidence="1">CBS 757.83</strain>
    </source>
</reference>
<evidence type="ECO:0000313" key="1">
    <source>
        <dbReference type="EMBL" id="KAK4100763.1"/>
    </source>
</evidence>
<proteinExistence type="predicted"/>
<evidence type="ECO:0000313" key="2">
    <source>
        <dbReference type="Proteomes" id="UP001305647"/>
    </source>
</evidence>
<accession>A0AAN6PZN6</accession>
<gene>
    <name evidence="1" type="ORF">N658DRAFT_94706</name>
</gene>